<evidence type="ECO:0000256" key="3">
    <source>
        <dbReference type="ARBA" id="ARBA00023125"/>
    </source>
</evidence>
<keyword evidence="5 8" id="KW-0804">Transcription</keyword>
<comment type="caution">
    <text evidence="10">The sequence shown here is derived from an EMBL/GenBank/DDBJ whole genome shotgun (WGS) entry which is preliminary data.</text>
</comment>
<evidence type="ECO:0000256" key="2">
    <source>
        <dbReference type="ARBA" id="ARBA00023015"/>
    </source>
</evidence>
<keyword evidence="11" id="KW-1185">Reference proteome</keyword>
<keyword evidence="6 8" id="KW-0539">Nucleus</keyword>
<dbReference type="InterPro" id="IPR001289">
    <property type="entry name" value="NFYA"/>
</dbReference>
<feature type="compositionally biased region" description="Polar residues" evidence="9">
    <location>
        <begin position="46"/>
        <end position="57"/>
    </location>
</feature>
<dbReference type="OrthoDB" id="1097733at2759"/>
<evidence type="ECO:0000313" key="10">
    <source>
        <dbReference type="EMBL" id="MQL79091.1"/>
    </source>
</evidence>
<dbReference type="PROSITE" id="PS51152">
    <property type="entry name" value="NFYA_HAP2_2"/>
    <property type="match status" value="1"/>
</dbReference>
<reference evidence="10" key="1">
    <citation type="submission" date="2017-07" db="EMBL/GenBank/DDBJ databases">
        <title>Taro Niue Genome Assembly and Annotation.</title>
        <authorList>
            <person name="Atibalentja N."/>
            <person name="Keating K."/>
            <person name="Fields C.J."/>
        </authorList>
    </citation>
    <scope>NUCLEOTIDE SEQUENCE</scope>
    <source>
        <strain evidence="10">Niue_2</strain>
        <tissue evidence="10">Leaf</tissue>
    </source>
</reference>
<evidence type="ECO:0000256" key="1">
    <source>
        <dbReference type="ARBA" id="ARBA00004123"/>
    </source>
</evidence>
<evidence type="ECO:0000256" key="7">
    <source>
        <dbReference type="ARBA" id="ARBA00025911"/>
    </source>
</evidence>
<gene>
    <name evidence="10" type="ORF">Taro_011540</name>
</gene>
<dbReference type="InterPro" id="IPR018362">
    <property type="entry name" value="CCAAT-binding_factor_CS"/>
</dbReference>
<dbReference type="AlphaFoldDB" id="A0A843U6E7"/>
<keyword evidence="4" id="KW-0010">Activator</keyword>
<dbReference type="SMART" id="SM00521">
    <property type="entry name" value="CBF"/>
    <property type="match status" value="1"/>
</dbReference>
<evidence type="ECO:0000256" key="8">
    <source>
        <dbReference type="RuleBase" id="RU367155"/>
    </source>
</evidence>
<comment type="subcellular location">
    <subcellularLocation>
        <location evidence="1 8">Nucleus</location>
    </subcellularLocation>
</comment>
<dbReference type="PROSITE" id="PS00686">
    <property type="entry name" value="NFYA_HAP2_1"/>
    <property type="match status" value="1"/>
</dbReference>
<name>A0A843U6E7_COLES</name>
<evidence type="ECO:0000256" key="5">
    <source>
        <dbReference type="ARBA" id="ARBA00023163"/>
    </source>
</evidence>
<feature type="compositionally biased region" description="Polar residues" evidence="9">
    <location>
        <begin position="240"/>
        <end position="251"/>
    </location>
</feature>
<feature type="compositionally biased region" description="Low complexity" evidence="9">
    <location>
        <begin position="258"/>
        <end position="269"/>
    </location>
</feature>
<sequence>MITDMGRMPSKSDSGKSVEPGSVVGLPTTVGSQTLWHSSGYGAVSPNASHASASGSFQLDDLDGSEGARGDYQSQNENDTSEAEGIIKVFQDRATQTDQSFEDEQEDLQPISPGMSPVAAENFLPQIQLELDHSIVEASAPYPNSKTYYSGLLSAYGAHTLVHSQLTVMPHRRVPLPPEMTEEPVYVNAKQYHGILRRRQSRAKAELEKKADKLRKPYLHESRHQHAMRRVRGTGGRFLNTKSVDGSMSLTSEKAESSGEAQSSQSTSSIPEHPENSDSVTGMGGMKDSTFLKYANGNGVCQLNSSFDLSVFHPMSDEETDAGDCSG</sequence>
<accession>A0A843U6E7</accession>
<dbReference type="PANTHER" id="PTHR12632">
    <property type="entry name" value="TRANSCRIPTION FACTOR NF-Y ALPHA-RELATED"/>
    <property type="match status" value="1"/>
</dbReference>
<comment type="subunit">
    <text evidence="7">Heterotrimeric transcription factor composed of three components, NF-YA, NF-YB and NF-YC. NF-YB and NF-YC must interact and dimerize for NF-YA association and DNA binding.</text>
</comment>
<organism evidence="10 11">
    <name type="scientific">Colocasia esculenta</name>
    <name type="common">Wild taro</name>
    <name type="synonym">Arum esculentum</name>
    <dbReference type="NCBI Taxonomy" id="4460"/>
    <lineage>
        <taxon>Eukaryota</taxon>
        <taxon>Viridiplantae</taxon>
        <taxon>Streptophyta</taxon>
        <taxon>Embryophyta</taxon>
        <taxon>Tracheophyta</taxon>
        <taxon>Spermatophyta</taxon>
        <taxon>Magnoliopsida</taxon>
        <taxon>Liliopsida</taxon>
        <taxon>Araceae</taxon>
        <taxon>Aroideae</taxon>
        <taxon>Colocasieae</taxon>
        <taxon>Colocasia</taxon>
    </lineage>
</organism>
<comment type="similarity">
    <text evidence="8">Belongs to the NFYA/HAP2 subunit family.</text>
</comment>
<evidence type="ECO:0000256" key="9">
    <source>
        <dbReference type="SAM" id="MobiDB-lite"/>
    </source>
</evidence>
<comment type="function">
    <text evidence="8">Component of the sequence-specific heterotrimeric transcription factor (NF-Y) which specifically recognizes a 5'-CCAAT-3' box motif found in the promoters of its target genes.</text>
</comment>
<dbReference type="EMBL" id="NMUH01000433">
    <property type="protein sequence ID" value="MQL79091.1"/>
    <property type="molecule type" value="Genomic_DNA"/>
</dbReference>
<keyword evidence="2 8" id="KW-0805">Transcription regulation</keyword>
<dbReference type="Gene3D" id="6.10.250.2430">
    <property type="match status" value="1"/>
</dbReference>
<dbReference type="Pfam" id="PF02045">
    <property type="entry name" value="CBFB_NFYA"/>
    <property type="match status" value="1"/>
</dbReference>
<proteinExistence type="inferred from homology"/>
<dbReference type="GO" id="GO:0003700">
    <property type="term" value="F:DNA-binding transcription factor activity"/>
    <property type="evidence" value="ECO:0007669"/>
    <property type="project" value="UniProtKB-UniRule"/>
</dbReference>
<dbReference type="GO" id="GO:0003677">
    <property type="term" value="F:DNA binding"/>
    <property type="evidence" value="ECO:0007669"/>
    <property type="project" value="UniProtKB-KW"/>
</dbReference>
<dbReference type="PRINTS" id="PR00616">
    <property type="entry name" value="CCAATSUBUNTB"/>
</dbReference>
<feature type="region of interest" description="Disordered" evidence="9">
    <location>
        <begin position="1"/>
        <end position="82"/>
    </location>
</feature>
<dbReference type="GO" id="GO:0016602">
    <property type="term" value="C:CCAAT-binding factor complex"/>
    <property type="evidence" value="ECO:0007669"/>
    <property type="project" value="InterPro"/>
</dbReference>
<evidence type="ECO:0000256" key="4">
    <source>
        <dbReference type="ARBA" id="ARBA00023159"/>
    </source>
</evidence>
<protein>
    <recommendedName>
        <fullName evidence="8">Nuclear transcription factor Y subunit</fullName>
    </recommendedName>
</protein>
<feature type="region of interest" description="Disordered" evidence="9">
    <location>
        <begin position="221"/>
        <end position="284"/>
    </location>
</feature>
<evidence type="ECO:0000256" key="6">
    <source>
        <dbReference type="ARBA" id="ARBA00023242"/>
    </source>
</evidence>
<dbReference type="Proteomes" id="UP000652761">
    <property type="component" value="Unassembled WGS sequence"/>
</dbReference>
<keyword evidence="3 8" id="KW-0238">DNA-binding</keyword>
<evidence type="ECO:0000313" key="11">
    <source>
        <dbReference type="Proteomes" id="UP000652761"/>
    </source>
</evidence>